<keyword evidence="2" id="KW-1185">Reference proteome</keyword>
<accession>A0ABS4MYV6</accession>
<comment type="caution">
    <text evidence="1">The sequence shown here is derived from an EMBL/GenBank/DDBJ whole genome shotgun (WGS) entry which is preliminary data.</text>
</comment>
<protein>
    <submittedName>
        <fullName evidence="1">Uncharacterized protein</fullName>
    </submittedName>
</protein>
<reference evidence="1 2" key="1">
    <citation type="submission" date="2021-03" db="EMBL/GenBank/DDBJ databases">
        <title>Genomic Encyclopedia of Type Strains, Phase IV (KMG-IV): sequencing the most valuable type-strain genomes for metagenomic binning, comparative biology and taxonomic classification.</title>
        <authorList>
            <person name="Goeker M."/>
        </authorList>
    </citation>
    <scope>NUCLEOTIDE SEQUENCE [LARGE SCALE GENOMIC DNA]</scope>
    <source>
        <strain evidence="1 2">DSM 41954</strain>
    </source>
</reference>
<organism evidence="1 2">
    <name type="scientific">Streptomyces iranensis</name>
    <dbReference type="NCBI Taxonomy" id="576784"/>
    <lineage>
        <taxon>Bacteria</taxon>
        <taxon>Bacillati</taxon>
        <taxon>Actinomycetota</taxon>
        <taxon>Actinomycetes</taxon>
        <taxon>Kitasatosporales</taxon>
        <taxon>Streptomycetaceae</taxon>
        <taxon>Streptomyces</taxon>
        <taxon>Streptomyces violaceusniger group</taxon>
    </lineage>
</organism>
<evidence type="ECO:0000313" key="1">
    <source>
        <dbReference type="EMBL" id="MBP2064949.1"/>
    </source>
</evidence>
<gene>
    <name evidence="1" type="ORF">J2Z30_005975</name>
</gene>
<name>A0ABS4MYV6_9ACTN</name>
<evidence type="ECO:0000313" key="2">
    <source>
        <dbReference type="Proteomes" id="UP000756710"/>
    </source>
</evidence>
<dbReference type="Proteomes" id="UP000756710">
    <property type="component" value="Unassembled WGS sequence"/>
</dbReference>
<dbReference type="EMBL" id="JAGGLR010000017">
    <property type="protein sequence ID" value="MBP2064949.1"/>
    <property type="molecule type" value="Genomic_DNA"/>
</dbReference>
<proteinExistence type="predicted"/>
<sequence>MRTPGGRAQRQAIVCLRERGDRKVDEPPWSVVTTRPRVARNAAR</sequence>